<evidence type="ECO:0000313" key="3">
    <source>
        <dbReference type="EMBL" id="CCO44935.1"/>
    </source>
</evidence>
<evidence type="ECO:0000313" key="4">
    <source>
        <dbReference type="Proteomes" id="UP000018211"/>
    </source>
</evidence>
<dbReference type="EMBL" id="CAOF01000036">
    <property type="protein sequence ID" value="CCO44935.1"/>
    <property type="molecule type" value="Genomic_DNA"/>
</dbReference>
<feature type="signal peptide" evidence="2">
    <location>
        <begin position="1"/>
        <end position="24"/>
    </location>
</feature>
<keyword evidence="1" id="KW-0472">Membrane</keyword>
<name>A0AAV2VKN2_9VIBR</name>
<dbReference type="InterPro" id="IPR013431">
    <property type="entry name" value="Delta_60_rpt"/>
</dbReference>
<feature type="chain" id="PRO_5043662925" evidence="2">
    <location>
        <begin position="25"/>
        <end position="1126"/>
    </location>
</feature>
<evidence type="ECO:0000256" key="2">
    <source>
        <dbReference type="SAM" id="SignalP"/>
    </source>
</evidence>
<dbReference type="SUPFAM" id="SSF82171">
    <property type="entry name" value="DPP6 N-terminal domain-like"/>
    <property type="match status" value="1"/>
</dbReference>
<dbReference type="Pfam" id="PF17164">
    <property type="entry name" value="DUF5122"/>
    <property type="match status" value="2"/>
</dbReference>
<keyword evidence="1" id="KW-1133">Transmembrane helix</keyword>
<feature type="transmembrane region" description="Helical" evidence="1">
    <location>
        <begin position="1105"/>
        <end position="1122"/>
    </location>
</feature>
<proteinExistence type="predicted"/>
<comment type="caution">
    <text evidence="3">The sequence shown here is derived from an EMBL/GenBank/DDBJ whole genome shotgun (WGS) entry which is preliminary data.</text>
</comment>
<dbReference type="Gene3D" id="2.80.10.50">
    <property type="match status" value="1"/>
</dbReference>
<sequence>MRSIINVKHTVTLCALCVAGAVSAGPLDLDATFNSTGALSANYSDYTGSDSRTYFKDVETTSDGHIIAVGSATNTSSAYDGLIVKIRPDGTLDPSFDSDGKRFISLSDDTRIEKVATLFDGKLLVLARTRNTGGSWRIELLRLNEDGSIDSDFGPNGKYTVPYPSGRNIIPKDLAVLSTGEAVILFNEYFRTSIGTDQYYSKAAKVSESGYSRPFSLNGNGYISPSIIGPSSAHSAEFNHLALDSSDNIYMSGRFLGIVNTAYVPNISMLNGKFDSNGNPQTFGTFTTGNGRAFWYLHPDLSSTAPSSVPTYNNTLSSIVALPNGDVVSAGCNPDGQARIQRQTSSGTLVTSFGVNGVQTYDILPSDECFSEVAYHPTLGLILMGSNTANAEQMILQIDESTGSVINQRAGGVFFTSNGNNHGGIAEAITILGNGKIVVAATTGVSNPSANDVQGALRVYEGAALTPSTTRLLNPLNFAADTNVALSTQMTSNSETATITGSGSLSAHTAGGQLLVNGSLISITPTTVNTSDSLQLMHTSAYTANTDKTTYLRLSSGTGAHRSNNQWKSGDAISSYTSTSMNGDTTPDAYDLQPTSVGLPPEINVVVTSSTVTISGIDIATPISITNGEYSVNGGAYTSASGIVNNGDTVQVRHTTANAYSTLTTTTLDIGGVTDTFVSTTKTLDTVPNAFSLQPTVTGLPPELSVVVTSNTITVSGINTATPISITDGEYSINGGAFTNTAGTVNNGDTVQVRHTTANAYSTLTTTTLDIGGVTDTFVSTTKTLDTTPNAYSLQPTVVGLPPEPSVVAVSNTITVSGINSAAPISIVNGEYRVNSGAFTSTTGTVNNGDTVQVRHTTASTYGTLTTSTLDIGGVTDTFLSTTRSADTIADNLPAFIDYSGSAPAPNELITFSNALTITGIDVAIPISISAAVSAEYSINGGTFTSNAGTVSNNDVISVRYPAAATHNSQLIIGLAIGANQVTNFRSTTAAQDNTPDVFSFVAQNDVDPNTTITSAATSISGFNTTISISITNGEYSINGGGFTSQSGTVESGDQIVVRHTSSANTSETITTEVTVGGVSASFSSTTKSVNGGTGSVSGATSTSGASFGAIWLAIFMVISVFRRKH</sequence>
<keyword evidence="1" id="KW-0812">Transmembrane</keyword>
<gene>
    <name evidence="3" type="ORF">VIBNISOn1_1300001</name>
</gene>
<reference evidence="3 4" key="1">
    <citation type="journal article" date="2013" name="ISME J.">
        <title>Comparative genomics of pathogenic lineages of Vibrio nigripulchritudo identifies virulence-associated traits.</title>
        <authorList>
            <person name="Goudenege D."/>
            <person name="Labreuche Y."/>
            <person name="Krin E."/>
            <person name="Ansquer D."/>
            <person name="Mangenot S."/>
            <person name="Calteau A."/>
            <person name="Medigue C."/>
            <person name="Mazel D."/>
            <person name="Polz M.F."/>
            <person name="Le Roux F."/>
        </authorList>
    </citation>
    <scope>NUCLEOTIDE SEQUENCE [LARGE SCALE GENOMIC DNA]</scope>
    <source>
        <strain evidence="3 4">SOn1</strain>
    </source>
</reference>
<dbReference type="NCBIfam" id="TIGR02608">
    <property type="entry name" value="delta_60_rpt"/>
    <property type="match status" value="3"/>
</dbReference>
<organism evidence="3 4">
    <name type="scientific">Vibrio nigripulchritudo SOn1</name>
    <dbReference type="NCBI Taxonomy" id="1238450"/>
    <lineage>
        <taxon>Bacteria</taxon>
        <taxon>Pseudomonadati</taxon>
        <taxon>Pseudomonadota</taxon>
        <taxon>Gammaproteobacteria</taxon>
        <taxon>Vibrionales</taxon>
        <taxon>Vibrionaceae</taxon>
        <taxon>Vibrio</taxon>
    </lineage>
</organism>
<accession>A0AAV2VKN2</accession>
<protein>
    <submittedName>
        <fullName evidence="3">Large exoprotein involved in heme utilization or adhesion</fullName>
    </submittedName>
</protein>
<keyword evidence="2" id="KW-0732">Signal</keyword>
<dbReference type="Proteomes" id="UP000018211">
    <property type="component" value="Unassembled WGS sequence"/>
</dbReference>
<evidence type="ECO:0000256" key="1">
    <source>
        <dbReference type="SAM" id="Phobius"/>
    </source>
</evidence>
<dbReference type="AlphaFoldDB" id="A0AAV2VKN2"/>
<dbReference type="RefSeq" id="WP_022610595.1">
    <property type="nucleotide sequence ID" value="NZ_LK391965.1"/>
</dbReference>